<gene>
    <name evidence="2" type="ORF">llap_18897</name>
</gene>
<evidence type="ECO:0000313" key="3">
    <source>
        <dbReference type="Proteomes" id="UP000233556"/>
    </source>
</evidence>
<keyword evidence="3" id="KW-1185">Reference proteome</keyword>
<proteinExistence type="predicted"/>
<evidence type="ECO:0000313" key="2">
    <source>
        <dbReference type="EMBL" id="PKU30799.1"/>
    </source>
</evidence>
<name>A0A2I0TAH3_LIMLA</name>
<feature type="region of interest" description="Disordered" evidence="1">
    <location>
        <begin position="124"/>
        <end position="153"/>
    </location>
</feature>
<reference evidence="3" key="2">
    <citation type="submission" date="2017-12" db="EMBL/GenBank/DDBJ databases">
        <title>Genome sequence of the Bar-tailed Godwit (Limosa lapponica baueri).</title>
        <authorList>
            <person name="Lima N.C.B."/>
            <person name="Parody-Merino A.M."/>
            <person name="Battley P.F."/>
            <person name="Fidler A.E."/>
            <person name="Prosdocimi F."/>
        </authorList>
    </citation>
    <scope>NUCLEOTIDE SEQUENCE [LARGE SCALE GENOMIC DNA]</scope>
</reference>
<dbReference type="Proteomes" id="UP000233556">
    <property type="component" value="Unassembled WGS sequence"/>
</dbReference>
<reference evidence="3" key="1">
    <citation type="submission" date="2017-11" db="EMBL/GenBank/DDBJ databases">
        <authorList>
            <person name="Lima N.C."/>
            <person name="Parody-Merino A.M."/>
            <person name="Battley P.F."/>
            <person name="Fidler A.E."/>
            <person name="Prosdocimi F."/>
        </authorList>
    </citation>
    <scope>NUCLEOTIDE SEQUENCE [LARGE SCALE GENOMIC DNA]</scope>
</reference>
<sequence length="153" mass="17102">MRREPASIRVHLGFMEKNAIYPALMVTMDKTACCYAAVAAVLSVTMSLESARVPPAGLAPTANTVSQMRVGSTGHTVSPGDLTANNRGWRDVLQFYIAMIKTVFLRQHVLGKWCKPEIFRMPKKKLQSGPREEQPFDFEKMKPSYVAQAEQEL</sequence>
<dbReference type="EMBL" id="KZ513958">
    <property type="protein sequence ID" value="PKU30799.1"/>
    <property type="molecule type" value="Genomic_DNA"/>
</dbReference>
<dbReference type="OrthoDB" id="10625519at2759"/>
<protein>
    <submittedName>
        <fullName evidence="2">Uncharacterized protein</fullName>
    </submittedName>
</protein>
<dbReference type="AlphaFoldDB" id="A0A2I0TAH3"/>
<feature type="compositionally biased region" description="Basic and acidic residues" evidence="1">
    <location>
        <begin position="130"/>
        <end position="142"/>
    </location>
</feature>
<evidence type="ECO:0000256" key="1">
    <source>
        <dbReference type="SAM" id="MobiDB-lite"/>
    </source>
</evidence>
<organism evidence="2 3">
    <name type="scientific">Limosa lapponica baueri</name>
    <dbReference type="NCBI Taxonomy" id="1758121"/>
    <lineage>
        <taxon>Eukaryota</taxon>
        <taxon>Metazoa</taxon>
        <taxon>Chordata</taxon>
        <taxon>Craniata</taxon>
        <taxon>Vertebrata</taxon>
        <taxon>Euteleostomi</taxon>
        <taxon>Archelosauria</taxon>
        <taxon>Archosauria</taxon>
        <taxon>Dinosauria</taxon>
        <taxon>Saurischia</taxon>
        <taxon>Theropoda</taxon>
        <taxon>Coelurosauria</taxon>
        <taxon>Aves</taxon>
        <taxon>Neognathae</taxon>
        <taxon>Neoaves</taxon>
        <taxon>Charadriiformes</taxon>
        <taxon>Scolopacidae</taxon>
        <taxon>Limosa</taxon>
    </lineage>
</organism>
<accession>A0A2I0TAH3</accession>